<dbReference type="Proteomes" id="UP000481861">
    <property type="component" value="Unassembled WGS sequence"/>
</dbReference>
<proteinExistence type="predicted"/>
<name>A0A7C8I5H7_9PLEO</name>
<gene>
    <name evidence="2" type="ORF">BDV95DRAFT_60596</name>
</gene>
<evidence type="ECO:0000256" key="1">
    <source>
        <dbReference type="SAM" id="MobiDB-lite"/>
    </source>
</evidence>
<protein>
    <submittedName>
        <fullName evidence="2">Uncharacterized protein</fullName>
    </submittedName>
</protein>
<keyword evidence="3" id="KW-1185">Reference proteome</keyword>
<accession>A0A7C8I5H7</accession>
<feature type="compositionally biased region" description="Polar residues" evidence="1">
    <location>
        <begin position="67"/>
        <end position="88"/>
    </location>
</feature>
<sequence>MEGWKERDGATNGISIRELSDEMGRIRPGERPERERRGAVATTTSRSGPPGRFRLDSPEHVGPGTRAQLSTPALGQSAVQRAMSSLQHSPACAPEHPHASIRGVARTSTSTASRRPADALLSPPPAPHRTASPPCSTRAAASSALPRAAQPAAALIGNPETGRTPSPWS</sequence>
<comment type="caution">
    <text evidence="2">The sequence shown here is derived from an EMBL/GenBank/DDBJ whole genome shotgun (WGS) entry which is preliminary data.</text>
</comment>
<evidence type="ECO:0000313" key="3">
    <source>
        <dbReference type="Proteomes" id="UP000481861"/>
    </source>
</evidence>
<feature type="region of interest" description="Disordered" evidence="1">
    <location>
        <begin position="1"/>
        <end position="169"/>
    </location>
</feature>
<dbReference type="EMBL" id="JAADJZ010000012">
    <property type="protein sequence ID" value="KAF2871349.1"/>
    <property type="molecule type" value="Genomic_DNA"/>
</dbReference>
<reference evidence="2 3" key="1">
    <citation type="submission" date="2020-01" db="EMBL/GenBank/DDBJ databases">
        <authorList>
            <consortium name="DOE Joint Genome Institute"/>
            <person name="Haridas S."/>
            <person name="Albert R."/>
            <person name="Binder M."/>
            <person name="Bloem J."/>
            <person name="Labutti K."/>
            <person name="Salamov A."/>
            <person name="Andreopoulos B."/>
            <person name="Baker S.E."/>
            <person name="Barry K."/>
            <person name="Bills G."/>
            <person name="Bluhm B.H."/>
            <person name="Cannon C."/>
            <person name="Castanera R."/>
            <person name="Culley D.E."/>
            <person name="Daum C."/>
            <person name="Ezra D."/>
            <person name="Gonzalez J.B."/>
            <person name="Henrissat B."/>
            <person name="Kuo A."/>
            <person name="Liang C."/>
            <person name="Lipzen A."/>
            <person name="Lutzoni F."/>
            <person name="Magnuson J."/>
            <person name="Mondo S."/>
            <person name="Nolan M."/>
            <person name="Ohm R."/>
            <person name="Pangilinan J."/>
            <person name="Park H.-J.H."/>
            <person name="Ramirez L."/>
            <person name="Alfaro M."/>
            <person name="Sun H."/>
            <person name="Tritt A."/>
            <person name="Yoshinaga Y."/>
            <person name="Zwiers L.-H.L."/>
            <person name="Turgeon B.G."/>
            <person name="Goodwin S.B."/>
            <person name="Spatafora J.W."/>
            <person name="Crous P.W."/>
            <person name="Grigoriev I.V."/>
        </authorList>
    </citation>
    <scope>NUCLEOTIDE SEQUENCE [LARGE SCALE GENOMIC DNA]</scope>
    <source>
        <strain evidence="2 3">CBS 611.86</strain>
    </source>
</reference>
<dbReference type="AlphaFoldDB" id="A0A7C8I5H7"/>
<organism evidence="2 3">
    <name type="scientific">Massariosphaeria phaeospora</name>
    <dbReference type="NCBI Taxonomy" id="100035"/>
    <lineage>
        <taxon>Eukaryota</taxon>
        <taxon>Fungi</taxon>
        <taxon>Dikarya</taxon>
        <taxon>Ascomycota</taxon>
        <taxon>Pezizomycotina</taxon>
        <taxon>Dothideomycetes</taxon>
        <taxon>Pleosporomycetidae</taxon>
        <taxon>Pleosporales</taxon>
        <taxon>Pleosporales incertae sedis</taxon>
        <taxon>Massariosphaeria</taxon>
    </lineage>
</organism>
<feature type="compositionally biased region" description="Basic and acidic residues" evidence="1">
    <location>
        <begin position="18"/>
        <end position="38"/>
    </location>
</feature>
<evidence type="ECO:0000313" key="2">
    <source>
        <dbReference type="EMBL" id="KAF2871349.1"/>
    </source>
</evidence>
<feature type="compositionally biased region" description="Low complexity" evidence="1">
    <location>
        <begin position="128"/>
        <end position="155"/>
    </location>
</feature>